<name>D8WWR6_9FIRM</name>
<evidence type="ECO:0000256" key="7">
    <source>
        <dbReference type="ARBA" id="ARBA00022679"/>
    </source>
</evidence>
<keyword evidence="8" id="KW-0479">Metal-binding</keyword>
<dbReference type="GO" id="GO:0046872">
    <property type="term" value="F:metal ion binding"/>
    <property type="evidence" value="ECO:0007669"/>
    <property type="project" value="UniProtKB-KW"/>
</dbReference>
<protein>
    <recommendedName>
        <fullName evidence="6">Phosphoenolpyruvate synthase</fullName>
        <ecNumber evidence="5">2.7.9.2</ecNumber>
    </recommendedName>
    <alternativeName>
        <fullName evidence="13">Pyruvate, water dikinase</fullName>
    </alternativeName>
</protein>
<evidence type="ECO:0000256" key="6">
    <source>
        <dbReference type="ARBA" id="ARBA00021623"/>
    </source>
</evidence>
<comment type="pathway">
    <text evidence="3">Carbohydrate biosynthesis; gluconeogenesis.</text>
</comment>
<dbReference type="AlphaFoldDB" id="D8WWR6"/>
<keyword evidence="12" id="KW-0460">Magnesium</keyword>
<dbReference type="GO" id="GO:0008986">
    <property type="term" value="F:pyruvate, water dikinase activity"/>
    <property type="evidence" value="ECO:0007669"/>
    <property type="project" value="UniProtKB-EC"/>
</dbReference>
<dbReference type="PANTHER" id="PTHR43030:SF1">
    <property type="entry name" value="PHOSPHOENOLPYRUVATE SYNTHASE"/>
    <property type="match status" value="1"/>
</dbReference>
<evidence type="ECO:0000256" key="1">
    <source>
        <dbReference type="ARBA" id="ARBA00001946"/>
    </source>
</evidence>
<evidence type="ECO:0000256" key="9">
    <source>
        <dbReference type="ARBA" id="ARBA00022741"/>
    </source>
</evidence>
<feature type="domain" description="Pyruvate phosphate dikinase AMP/ATP-binding" evidence="15">
    <location>
        <begin position="18"/>
        <end position="329"/>
    </location>
</feature>
<evidence type="ECO:0000313" key="16">
    <source>
        <dbReference type="EMBL" id="ADJ94020.1"/>
    </source>
</evidence>
<dbReference type="Pfam" id="PF01326">
    <property type="entry name" value="PPDK_N"/>
    <property type="match status" value="1"/>
</dbReference>
<evidence type="ECO:0000259" key="15">
    <source>
        <dbReference type="Pfam" id="PF01326"/>
    </source>
</evidence>
<evidence type="ECO:0000256" key="8">
    <source>
        <dbReference type="ARBA" id="ARBA00022723"/>
    </source>
</evidence>
<dbReference type="InterPro" id="IPR002192">
    <property type="entry name" value="PPDK_AMP/ATP-bd"/>
</dbReference>
<dbReference type="InterPro" id="IPR013815">
    <property type="entry name" value="ATP_grasp_subdomain_1"/>
</dbReference>
<dbReference type="Gene3D" id="3.30.1490.20">
    <property type="entry name" value="ATP-grasp fold, A domain"/>
    <property type="match status" value="1"/>
</dbReference>
<accession>D8WWR6</accession>
<sequence>MTGKWLYWFDELGIGDIELVGKKCANLGEMTKAKVSVPPGFALSLEAYQRFMNETGLTEEVTEFLKRYGDEGIKGYGQFMEASRFVRELIETKEMPADMAALIKENYRKLCTQCGLEDVAVAVRSSGPVSMPGTFETYLNIIGEDDVVKHIIKVWASTFNVQAIGHRVNQHHPLLIDGIGVAILKMVKAKTAGVAFTMHPTTMDDTKIVIEGTWGLGESVVSGAISPDRIVVDKNTGEIDMHINPKLKQVVYQEKGTQMVDVPLELQNVPCLTKEEVGRLAELAKSIEKYYGVAQDIEWVFDDDMDPAQNLFLVQTRNISVVKEKKTDAEKIVELMLLRVFPRRSTPKTFGEKTP</sequence>
<proteinExistence type="inferred from homology"/>
<comment type="cofactor">
    <cofactor evidence="1">
        <name>Mg(2+)</name>
        <dbReference type="ChEBI" id="CHEBI:18420"/>
    </cofactor>
</comment>
<keyword evidence="7" id="KW-0808">Transferase</keyword>
<dbReference type="PANTHER" id="PTHR43030">
    <property type="entry name" value="PHOSPHOENOLPYRUVATE SYNTHASE"/>
    <property type="match status" value="1"/>
</dbReference>
<evidence type="ECO:0000256" key="10">
    <source>
        <dbReference type="ARBA" id="ARBA00022777"/>
    </source>
</evidence>
<dbReference type="InterPro" id="IPR006319">
    <property type="entry name" value="PEP_synth"/>
</dbReference>
<keyword evidence="10" id="KW-0418">Kinase</keyword>
<evidence type="ECO:0000256" key="12">
    <source>
        <dbReference type="ARBA" id="ARBA00022842"/>
    </source>
</evidence>
<dbReference type="GO" id="GO:0006094">
    <property type="term" value="P:gluconeogenesis"/>
    <property type="evidence" value="ECO:0007669"/>
    <property type="project" value="UniProtKB-UniPathway"/>
</dbReference>
<organism evidence="16">
    <name type="scientific">Clostridia bacterium enrichment culture clone BF</name>
    <dbReference type="NCBI Taxonomy" id="857391"/>
    <lineage>
        <taxon>Bacteria</taxon>
        <taxon>Bacillati</taxon>
        <taxon>Bacillota</taxon>
        <taxon>Clostridia</taxon>
        <taxon>environmental samples</taxon>
    </lineage>
</organism>
<reference evidence="16" key="1">
    <citation type="journal article" date="2010" name="Environ. Microbiol.">
        <title>Identification of enzymes involved in anaerobic benzene degradation by a strictly anaerobic iron-reducing enrichment culture.</title>
        <authorList>
            <person name="Abu Laban N."/>
            <person name="Selesi D."/>
            <person name="Rattei T."/>
            <person name="Tischler P."/>
            <person name="Meckenstock R.U."/>
        </authorList>
    </citation>
    <scope>NUCLEOTIDE SEQUENCE</scope>
</reference>
<dbReference type="SUPFAM" id="SSF56059">
    <property type="entry name" value="Glutathione synthetase ATP-binding domain-like"/>
    <property type="match status" value="1"/>
</dbReference>
<keyword evidence="11" id="KW-0067">ATP-binding</keyword>
<comment type="function">
    <text evidence="2">Catalyzes the phosphorylation of pyruvate to phosphoenolpyruvate.</text>
</comment>
<comment type="catalytic activity">
    <reaction evidence="14">
        <text>pyruvate + ATP + H2O = phosphoenolpyruvate + AMP + phosphate + 2 H(+)</text>
        <dbReference type="Rhea" id="RHEA:11364"/>
        <dbReference type="ChEBI" id="CHEBI:15361"/>
        <dbReference type="ChEBI" id="CHEBI:15377"/>
        <dbReference type="ChEBI" id="CHEBI:15378"/>
        <dbReference type="ChEBI" id="CHEBI:30616"/>
        <dbReference type="ChEBI" id="CHEBI:43474"/>
        <dbReference type="ChEBI" id="CHEBI:58702"/>
        <dbReference type="ChEBI" id="CHEBI:456215"/>
        <dbReference type="EC" id="2.7.9.2"/>
    </reaction>
</comment>
<evidence type="ECO:0000256" key="14">
    <source>
        <dbReference type="ARBA" id="ARBA00047700"/>
    </source>
</evidence>
<evidence type="ECO:0000256" key="4">
    <source>
        <dbReference type="ARBA" id="ARBA00007837"/>
    </source>
</evidence>
<dbReference type="UniPathway" id="UPA00138"/>
<comment type="similarity">
    <text evidence="4">Belongs to the PEP-utilizing enzyme family.</text>
</comment>
<evidence type="ECO:0000256" key="2">
    <source>
        <dbReference type="ARBA" id="ARBA00002988"/>
    </source>
</evidence>
<dbReference type="EC" id="2.7.9.2" evidence="5"/>
<evidence type="ECO:0000256" key="3">
    <source>
        <dbReference type="ARBA" id="ARBA00004742"/>
    </source>
</evidence>
<dbReference type="Gene3D" id="3.30.470.20">
    <property type="entry name" value="ATP-grasp fold, B domain"/>
    <property type="match status" value="1"/>
</dbReference>
<dbReference type="GO" id="GO:0005524">
    <property type="term" value="F:ATP binding"/>
    <property type="evidence" value="ECO:0007669"/>
    <property type="project" value="UniProtKB-KW"/>
</dbReference>
<feature type="non-terminal residue" evidence="16">
    <location>
        <position position="355"/>
    </location>
</feature>
<keyword evidence="9" id="KW-0547">Nucleotide-binding</keyword>
<evidence type="ECO:0000256" key="13">
    <source>
        <dbReference type="ARBA" id="ARBA00033470"/>
    </source>
</evidence>
<evidence type="ECO:0000256" key="11">
    <source>
        <dbReference type="ARBA" id="ARBA00022840"/>
    </source>
</evidence>
<dbReference type="EMBL" id="GU358010">
    <property type="protein sequence ID" value="ADJ94020.1"/>
    <property type="molecule type" value="Genomic_DNA"/>
</dbReference>
<evidence type="ECO:0000256" key="5">
    <source>
        <dbReference type="ARBA" id="ARBA00011996"/>
    </source>
</evidence>